<dbReference type="Pfam" id="PF07610">
    <property type="entry name" value="DUF1573"/>
    <property type="match status" value="1"/>
</dbReference>
<dbReference type="PANTHER" id="PTHR37833:SF1">
    <property type="entry name" value="SIGNAL PEPTIDE PROTEIN"/>
    <property type="match status" value="1"/>
</dbReference>
<dbReference type="PANTHER" id="PTHR37833">
    <property type="entry name" value="LIPOPROTEIN-RELATED"/>
    <property type="match status" value="1"/>
</dbReference>
<organism evidence="1 2">
    <name type="scientific">Flavobacterium pallidum</name>
    <dbReference type="NCBI Taxonomy" id="2172098"/>
    <lineage>
        <taxon>Bacteria</taxon>
        <taxon>Pseudomonadati</taxon>
        <taxon>Bacteroidota</taxon>
        <taxon>Flavobacteriia</taxon>
        <taxon>Flavobacteriales</taxon>
        <taxon>Flavobacteriaceae</taxon>
        <taxon>Flavobacterium</taxon>
    </lineage>
</organism>
<dbReference type="KEGG" id="fpal:HYN49_09740"/>
<gene>
    <name evidence="1" type="ORF">HYN49_09740</name>
</gene>
<dbReference type="Gene3D" id="2.60.40.10">
    <property type="entry name" value="Immunoglobulins"/>
    <property type="match status" value="1"/>
</dbReference>
<proteinExistence type="predicted"/>
<dbReference type="InterPro" id="IPR013783">
    <property type="entry name" value="Ig-like_fold"/>
</dbReference>
<dbReference type="EMBL" id="CP029187">
    <property type="protein sequence ID" value="AWI26156.1"/>
    <property type="molecule type" value="Genomic_DNA"/>
</dbReference>
<dbReference type="PROSITE" id="PS51257">
    <property type="entry name" value="PROKAR_LIPOPROTEIN"/>
    <property type="match status" value="1"/>
</dbReference>
<dbReference type="Proteomes" id="UP000244937">
    <property type="component" value="Chromosome"/>
</dbReference>
<protein>
    <recommendedName>
        <fullName evidence="3">DUF1573 domain-containing protein</fullName>
    </recommendedName>
</protein>
<sequence>MKKVLCLAAMAAFILTTSCKKENKDPNSEGKAIMEFKEKEFDFGDINEGDKVEHVFSFKNTGEVDLKIVSARGSCGCTVPDYPKEPVKPGEESQIKVSFNSARKHGEQHKTVTINANTATGTEVLKIKGNVIAKDTSGISAGNNKHETLKTN</sequence>
<evidence type="ECO:0000313" key="1">
    <source>
        <dbReference type="EMBL" id="AWI26156.1"/>
    </source>
</evidence>
<dbReference type="RefSeq" id="WP_108903934.1">
    <property type="nucleotide sequence ID" value="NZ_CP029187.1"/>
</dbReference>
<reference evidence="1 2" key="1">
    <citation type="submission" date="2018-05" db="EMBL/GenBank/DDBJ databases">
        <title>Genome sequencing of Flavobacterium sp. HYN0049.</title>
        <authorList>
            <person name="Yi H."/>
            <person name="Baek C."/>
        </authorList>
    </citation>
    <scope>NUCLEOTIDE SEQUENCE [LARGE SCALE GENOMIC DNA]</scope>
    <source>
        <strain evidence="1 2">HYN0049</strain>
    </source>
</reference>
<dbReference type="InterPro" id="IPR011467">
    <property type="entry name" value="DUF1573"/>
</dbReference>
<keyword evidence="2" id="KW-1185">Reference proteome</keyword>
<accession>A0A2S1SIC5</accession>
<dbReference type="AlphaFoldDB" id="A0A2S1SIC5"/>
<name>A0A2S1SIC5_9FLAO</name>
<evidence type="ECO:0008006" key="3">
    <source>
        <dbReference type="Google" id="ProtNLM"/>
    </source>
</evidence>
<dbReference type="OrthoDB" id="826619at2"/>
<evidence type="ECO:0000313" key="2">
    <source>
        <dbReference type="Proteomes" id="UP000244937"/>
    </source>
</evidence>